<sequence length="103" mass="11619">MDVEKSSEKKSRSGLQKLYKAVMFALVVAAVTKELQKDPADREWHGTVAGFVPYEFRIPTFARAKERLWDPEAEHVIGPQVFGVGWTVNVGRVVAVVKDRFTD</sequence>
<keyword evidence="3" id="KW-1185">Reference proteome</keyword>
<dbReference type="Proteomes" id="UP001310387">
    <property type="component" value="Unassembled WGS sequence"/>
</dbReference>
<accession>A0ABU7Z7N5</accession>
<organism evidence="2 3">
    <name type="scientific">Isoptericola haloaureus</name>
    <dbReference type="NCBI Taxonomy" id="1542902"/>
    <lineage>
        <taxon>Bacteria</taxon>
        <taxon>Bacillati</taxon>
        <taxon>Actinomycetota</taxon>
        <taxon>Actinomycetes</taxon>
        <taxon>Micrococcales</taxon>
        <taxon>Promicromonosporaceae</taxon>
        <taxon>Isoptericola</taxon>
    </lineage>
</organism>
<reference evidence="2" key="1">
    <citation type="journal article" date="2024" name="Antonie Van Leeuwenhoek">
        <title>Isoptericola haloaureus sp. nov., a dimorphic actinobacterium isolated from mangrove sediments of southeast India, implicating biosaline agricultural significance through nitrogen fixation and salt tolerance genes.</title>
        <authorList>
            <person name="Prathaban M."/>
            <person name="Prathiviraj R."/>
            <person name="Ravichandran M."/>
            <person name="Natarajan S.D."/>
            <person name="Sobanaa M."/>
            <person name="Hari Krishna Kumar S."/>
            <person name="Chandrasekar V."/>
            <person name="Selvin J."/>
        </authorList>
    </citation>
    <scope>NUCLEOTIDE SEQUENCE</scope>
    <source>
        <strain evidence="2">MP1014</strain>
    </source>
</reference>
<evidence type="ECO:0000313" key="2">
    <source>
        <dbReference type="EMBL" id="MEG3615361.1"/>
    </source>
</evidence>
<dbReference type="RefSeq" id="WP_332902017.1">
    <property type="nucleotide sequence ID" value="NZ_JBAGLP010000117.1"/>
</dbReference>
<protein>
    <submittedName>
        <fullName evidence="2">DUF5808 domain-containing protein</fullName>
    </submittedName>
</protein>
<dbReference type="InterPro" id="IPR043831">
    <property type="entry name" value="DUF5808"/>
</dbReference>
<proteinExistence type="predicted"/>
<comment type="caution">
    <text evidence="2">The sequence shown here is derived from an EMBL/GenBank/DDBJ whole genome shotgun (WGS) entry which is preliminary data.</text>
</comment>
<dbReference type="Pfam" id="PF19124">
    <property type="entry name" value="DUF5808"/>
    <property type="match status" value="1"/>
</dbReference>
<feature type="domain" description="DUF5808" evidence="1">
    <location>
        <begin position="71"/>
        <end position="95"/>
    </location>
</feature>
<dbReference type="EMBL" id="JBAGLP010000117">
    <property type="protein sequence ID" value="MEG3615361.1"/>
    <property type="molecule type" value="Genomic_DNA"/>
</dbReference>
<evidence type="ECO:0000259" key="1">
    <source>
        <dbReference type="Pfam" id="PF19124"/>
    </source>
</evidence>
<evidence type="ECO:0000313" key="3">
    <source>
        <dbReference type="Proteomes" id="UP001310387"/>
    </source>
</evidence>
<name>A0ABU7Z7N5_9MICO</name>
<reference evidence="2" key="2">
    <citation type="submission" date="2024-02" db="EMBL/GenBank/DDBJ databases">
        <authorList>
            <person name="Prathaban M."/>
            <person name="Mythili R."/>
            <person name="Sharmila Devi N."/>
            <person name="Sobanaa M."/>
            <person name="Prathiviraj R."/>
            <person name="Selvin J."/>
        </authorList>
    </citation>
    <scope>NUCLEOTIDE SEQUENCE</scope>
    <source>
        <strain evidence="2">MP1014</strain>
    </source>
</reference>
<gene>
    <name evidence="2" type="ORF">V5O49_09540</name>
</gene>